<evidence type="ECO:0000256" key="8">
    <source>
        <dbReference type="SAM" id="MobiDB-lite"/>
    </source>
</evidence>
<dbReference type="InterPro" id="IPR009072">
    <property type="entry name" value="Histone-fold"/>
</dbReference>
<evidence type="ECO:0000256" key="6">
    <source>
        <dbReference type="ARBA" id="ARBA00072430"/>
    </source>
</evidence>
<dbReference type="EMBL" id="JPOX01000007">
    <property type="protein sequence ID" value="KFX50565.1"/>
    <property type="molecule type" value="Genomic_DNA"/>
</dbReference>
<dbReference type="EMBL" id="JPOX01000007">
    <property type="protein sequence ID" value="KFX50567.1"/>
    <property type="molecule type" value="Genomic_DNA"/>
</dbReference>
<dbReference type="EMBL" id="JPOX01000007">
    <property type="protein sequence ID" value="KFX50566.1"/>
    <property type="molecule type" value="Genomic_DNA"/>
</dbReference>
<dbReference type="eggNOG" id="KOG1659">
    <property type="taxonomic scope" value="Eukaryota"/>
</dbReference>
<dbReference type="PANTHER" id="PTHR10252:SF5">
    <property type="entry name" value="DR1-ASSOCIATED COREPRESSOR"/>
    <property type="match status" value="1"/>
</dbReference>
<dbReference type="InterPro" id="IPR003958">
    <property type="entry name" value="CBFA_NFYB_domain"/>
</dbReference>
<evidence type="ECO:0000256" key="1">
    <source>
        <dbReference type="ARBA" id="ARBA00004123"/>
    </source>
</evidence>
<evidence type="ECO:0000256" key="5">
    <source>
        <dbReference type="ARBA" id="ARBA00065307"/>
    </source>
</evidence>
<dbReference type="GO" id="GO:0016251">
    <property type="term" value="F:RNA polymerase II general transcription initiation factor activity"/>
    <property type="evidence" value="ECO:0007669"/>
    <property type="project" value="TreeGrafter"/>
</dbReference>
<feature type="compositionally biased region" description="Pro residues" evidence="8">
    <location>
        <begin position="122"/>
        <end position="131"/>
    </location>
</feature>
<evidence type="ECO:0000259" key="9">
    <source>
        <dbReference type="Pfam" id="PF00808"/>
    </source>
</evidence>
<proteinExistence type="inferred from homology"/>
<evidence type="ECO:0000313" key="10">
    <source>
        <dbReference type="EMBL" id="KFX50566.1"/>
    </source>
</evidence>
<sequence length="298" mass="33538">MTDPESSYRPRSPDFSSFPSFPNTFNNAYQPQLPYLTSPHGQRASYDASPFFASGYQPPVVNSRIPQQQFQQPFYNPAYDNNGYDNNAYDDMARRSARLSAQQAQTHAHVQPQAQHQHPIHHQPPPPPPHEPIQVHHQAPLPHAHPSEQNFIFDQQVAAVAPKQEPYERRSKPWDGIDVKTKFPVARIKRIMQADEEVGKVAQVTPIAVSKALELFMISLVTKAAQEARDRNSKRVTAAHLKQAVAKDEVLDFLADICSKIPDQPARKNDEDGSDHNEGGKRKSGGGRRKKDVESDDF</sequence>
<dbReference type="FunFam" id="1.10.20.10:FF:000036">
    <property type="entry name" value="CBF/NF-Y family transcription factor"/>
    <property type="match status" value="1"/>
</dbReference>
<feature type="compositionally biased region" description="Basic and acidic residues" evidence="8">
    <location>
        <begin position="265"/>
        <end position="281"/>
    </location>
</feature>
<name>A0A093VVB4_TALMA</name>
<feature type="region of interest" description="Disordered" evidence="8">
    <location>
        <begin position="97"/>
        <end position="136"/>
    </location>
</feature>
<evidence type="ECO:0000256" key="7">
    <source>
        <dbReference type="ARBA" id="ARBA00075891"/>
    </source>
</evidence>
<feature type="compositionally biased region" description="Low complexity" evidence="8">
    <location>
        <begin position="98"/>
        <end position="117"/>
    </location>
</feature>
<dbReference type="AlphaFoldDB" id="A0A093VVB4"/>
<dbReference type="GO" id="GO:0001046">
    <property type="term" value="F:core promoter sequence-specific DNA binding"/>
    <property type="evidence" value="ECO:0007669"/>
    <property type="project" value="TreeGrafter"/>
</dbReference>
<comment type="function">
    <text evidence="3">Part of the NCT transcriptional regulatory complex that acts as a key regulator of ergosterol biosynthesis and the azole exporter cdr1B. The NCT complex binds the promoters of genes linked to azole susceptibility, and especially represses the expression of cdr1B transporter.</text>
</comment>
<dbReference type="CDD" id="cd22906">
    <property type="entry name" value="HFD_DRAP1"/>
    <property type="match status" value="1"/>
</dbReference>
<evidence type="ECO:0000256" key="4">
    <source>
        <dbReference type="ARBA" id="ARBA00061393"/>
    </source>
</evidence>
<comment type="similarity">
    <text evidence="4">Belongs to the NC2 alpha/DRAP1 family.</text>
</comment>
<comment type="caution">
    <text evidence="10">The sequence shown here is derived from an EMBL/GenBank/DDBJ whole genome shotgun (WGS) entry which is preliminary data.</text>
</comment>
<dbReference type="HOGENOM" id="CLU_045277_6_2_1"/>
<comment type="subcellular location">
    <subcellularLocation>
        <location evidence="1">Nucleus</location>
    </subcellularLocation>
</comment>
<dbReference type="PANTHER" id="PTHR10252">
    <property type="entry name" value="HISTONE-LIKE TRANSCRIPTION FACTOR CCAAT-RELATED"/>
    <property type="match status" value="1"/>
</dbReference>
<keyword evidence="2" id="KW-0539">Nucleus</keyword>
<feature type="compositionally biased region" description="Basic and acidic residues" evidence="8">
    <location>
        <begin position="1"/>
        <end position="12"/>
    </location>
</feature>
<comment type="subunit">
    <text evidence="5">Forms the NCT transcriptional regulatory complex with nctB and mot1.</text>
</comment>
<evidence type="ECO:0000256" key="2">
    <source>
        <dbReference type="ARBA" id="ARBA00023242"/>
    </source>
</evidence>
<organism evidence="10">
    <name type="scientific">Talaromyces marneffei PM1</name>
    <dbReference type="NCBI Taxonomy" id="1077442"/>
    <lineage>
        <taxon>Eukaryota</taxon>
        <taxon>Fungi</taxon>
        <taxon>Dikarya</taxon>
        <taxon>Ascomycota</taxon>
        <taxon>Pezizomycotina</taxon>
        <taxon>Eurotiomycetes</taxon>
        <taxon>Eurotiomycetidae</taxon>
        <taxon>Eurotiales</taxon>
        <taxon>Trichocomaceae</taxon>
        <taxon>Talaromyces</taxon>
        <taxon>Talaromyces sect. Talaromyces</taxon>
    </lineage>
</organism>
<feature type="compositionally biased region" description="Low complexity" evidence="8">
    <location>
        <begin position="13"/>
        <end position="22"/>
    </location>
</feature>
<dbReference type="SUPFAM" id="SSF47113">
    <property type="entry name" value="Histone-fold"/>
    <property type="match status" value="1"/>
</dbReference>
<dbReference type="InterPro" id="IPR050568">
    <property type="entry name" value="Transcr_DNA_Rep_Reg"/>
</dbReference>
<dbReference type="GO" id="GO:0046982">
    <property type="term" value="F:protein heterodimerization activity"/>
    <property type="evidence" value="ECO:0007669"/>
    <property type="project" value="InterPro"/>
</dbReference>
<dbReference type="GO" id="GO:0017054">
    <property type="term" value="C:negative cofactor 2 complex"/>
    <property type="evidence" value="ECO:0007669"/>
    <property type="project" value="TreeGrafter"/>
</dbReference>
<feature type="region of interest" description="Disordered" evidence="8">
    <location>
        <begin position="1"/>
        <end position="23"/>
    </location>
</feature>
<evidence type="ECO:0000256" key="3">
    <source>
        <dbReference type="ARBA" id="ARBA00053814"/>
    </source>
</evidence>
<accession>A0A093VVB4</accession>
<dbReference type="Gene3D" id="1.10.20.10">
    <property type="entry name" value="Histone, subunit A"/>
    <property type="match status" value="1"/>
</dbReference>
<protein>
    <recommendedName>
        <fullName evidence="6">NCT transcriptional regulatory complex subunit A</fullName>
    </recommendedName>
    <alternativeName>
        <fullName evidence="7">Negative cofactor 2 AB</fullName>
    </alternativeName>
</protein>
<gene>
    <name evidence="10" type="ORF">GQ26_0072490</name>
</gene>
<feature type="region of interest" description="Disordered" evidence="8">
    <location>
        <begin position="262"/>
        <end position="298"/>
    </location>
</feature>
<dbReference type="Pfam" id="PF00808">
    <property type="entry name" value="CBFD_NFYB_HMF"/>
    <property type="match status" value="1"/>
</dbReference>
<reference evidence="10" key="1">
    <citation type="journal article" date="2014" name="PLoS Genet.">
        <title>Signature Gene Expression Reveals Novel Clues to the Molecular Mechanisms of Dimorphic Transition in Penicillium marneffei.</title>
        <authorList>
            <person name="Yang E."/>
            <person name="Wang G."/>
            <person name="Cai J."/>
            <person name="Woo P.C."/>
            <person name="Lau S.K."/>
            <person name="Yuen K.-Y."/>
            <person name="Chow W.-N."/>
            <person name="Lin X."/>
        </authorList>
    </citation>
    <scope>NUCLEOTIDE SEQUENCE [LARGE SCALE GENOMIC DNA]</scope>
    <source>
        <strain evidence="10">PM1</strain>
    </source>
</reference>
<feature type="domain" description="Transcription factor CBF/NF-Y/archaeal histone" evidence="9">
    <location>
        <begin position="182"/>
        <end position="245"/>
    </location>
</feature>